<protein>
    <recommendedName>
        <fullName evidence="4">GIY-YIG domain-containing protein</fullName>
    </recommendedName>
</protein>
<reference evidence="2 3" key="1">
    <citation type="submission" date="2013-11" db="EMBL/GenBank/DDBJ databases">
        <title>The Genome Sequence of Phytophthora parasitica P1976.</title>
        <authorList>
            <consortium name="The Broad Institute Genomics Platform"/>
            <person name="Russ C."/>
            <person name="Tyler B."/>
            <person name="Panabieres F."/>
            <person name="Shan W."/>
            <person name="Tripathy S."/>
            <person name="Grunwald N."/>
            <person name="Machado M."/>
            <person name="Johnson C.S."/>
            <person name="Walker B."/>
            <person name="Young S."/>
            <person name="Zeng Q."/>
            <person name="Gargeya S."/>
            <person name="Fitzgerald M."/>
            <person name="Haas B."/>
            <person name="Abouelleil A."/>
            <person name="Allen A.W."/>
            <person name="Alvarado L."/>
            <person name="Arachchi H.M."/>
            <person name="Berlin A.M."/>
            <person name="Chapman S.B."/>
            <person name="Gainer-Dewar J."/>
            <person name="Goldberg J."/>
            <person name="Griggs A."/>
            <person name="Gujja S."/>
            <person name="Hansen M."/>
            <person name="Howarth C."/>
            <person name="Imamovic A."/>
            <person name="Ireland A."/>
            <person name="Larimer J."/>
            <person name="McCowan C."/>
            <person name="Murphy C."/>
            <person name="Pearson M."/>
            <person name="Poon T.W."/>
            <person name="Priest M."/>
            <person name="Roberts A."/>
            <person name="Saif S."/>
            <person name="Shea T."/>
            <person name="Sisk P."/>
            <person name="Sykes S."/>
            <person name="Wortman J."/>
            <person name="Nusbaum C."/>
            <person name="Birren B."/>
        </authorList>
    </citation>
    <scope>NUCLEOTIDE SEQUENCE [LARGE SCALE GENOMIC DNA]</scope>
    <source>
        <strain evidence="2 3">P1976</strain>
    </source>
</reference>
<evidence type="ECO:0000313" key="2">
    <source>
        <dbReference type="EMBL" id="ETO69178.1"/>
    </source>
</evidence>
<comment type="caution">
    <text evidence="2">The sequence shown here is derived from an EMBL/GenBank/DDBJ whole genome shotgun (WGS) entry which is preliminary data.</text>
</comment>
<dbReference type="Proteomes" id="UP000028582">
    <property type="component" value="Unassembled WGS sequence"/>
</dbReference>
<feature type="compositionally biased region" description="Polar residues" evidence="1">
    <location>
        <begin position="126"/>
        <end position="137"/>
    </location>
</feature>
<evidence type="ECO:0000256" key="1">
    <source>
        <dbReference type="SAM" id="MobiDB-lite"/>
    </source>
</evidence>
<feature type="region of interest" description="Disordered" evidence="1">
    <location>
        <begin position="95"/>
        <end position="137"/>
    </location>
</feature>
<accession>A0A080ZRB7</accession>
<evidence type="ECO:0008006" key="4">
    <source>
        <dbReference type="Google" id="ProtNLM"/>
    </source>
</evidence>
<gene>
    <name evidence="2" type="ORF">F444_14168</name>
</gene>
<organism evidence="2 3">
    <name type="scientific">Phytophthora nicotianae P1976</name>
    <dbReference type="NCBI Taxonomy" id="1317066"/>
    <lineage>
        <taxon>Eukaryota</taxon>
        <taxon>Sar</taxon>
        <taxon>Stramenopiles</taxon>
        <taxon>Oomycota</taxon>
        <taxon>Peronosporomycetes</taxon>
        <taxon>Peronosporales</taxon>
        <taxon>Peronosporaceae</taxon>
        <taxon>Phytophthora</taxon>
    </lineage>
</organism>
<dbReference type="EMBL" id="ANJA01002570">
    <property type="protein sequence ID" value="ETO69178.1"/>
    <property type="molecule type" value="Genomic_DNA"/>
</dbReference>
<dbReference type="AlphaFoldDB" id="A0A080ZRB7"/>
<evidence type="ECO:0000313" key="3">
    <source>
        <dbReference type="Proteomes" id="UP000028582"/>
    </source>
</evidence>
<sequence>MYGGKTGDTLKRFKEHKCSSSHLGSKGEMRGTFFLAVQAQYANALEQDVHAKLCELGFPYPTVNTENHAVFHLSIQQNSLPLIHEALMQAGKAYPVPNAAPTVESPPLTSSSDEDRRSQSQQEQDNVASLNQQPIPT</sequence>
<name>A0A080ZRB7_PHYNI</name>
<proteinExistence type="predicted"/>